<dbReference type="InterPro" id="IPR027039">
    <property type="entry name" value="Crtac1"/>
</dbReference>
<dbReference type="InterPro" id="IPR028994">
    <property type="entry name" value="Integrin_alpha_N"/>
</dbReference>
<dbReference type="InterPro" id="IPR013517">
    <property type="entry name" value="FG-GAP"/>
</dbReference>
<evidence type="ECO:0000256" key="1">
    <source>
        <dbReference type="ARBA" id="ARBA00022729"/>
    </source>
</evidence>
<dbReference type="Gene3D" id="2.130.10.130">
    <property type="entry name" value="Integrin alpha, N-terminal"/>
    <property type="match status" value="4"/>
</dbReference>
<name>A0ABW7NBL7_9BACT</name>
<keyword evidence="1 2" id="KW-0732">Signal</keyword>
<sequence length="1105" mass="122638">MTCTKFFTSPLIVLSLLVMACGPDSPDQGLLFKEMSMDHTGVSFVNEVRDQEDFNIFNYRNFYNGGGVAIGDLNNDGWPDIYFTANMAANKLYLNTGNWSFEDITEKAGVQGTRSWSTGVTMADVNGDGWLDIYVCNSGDLEGSNKTNELFINQGDLTFVESAAVFGLDDHGYSTHASFFDFDGDGDLDCYLLNNSFKSIDRVELFTQRRELRDTLGGDKLLRNDNGLFTDISAEAGIYGGAVGFGLGVSVSDLNGDMRPDLYIANDFWERDYLYLNVGDGTFSEEIVSRTDVVSGSSMGADVADLNNDGFPEIFTTEMLPPDNQRLKTMTRFDETNVKELKVRADYHIQVLQNCLHFNDGNGNFQELAALANTEASDWSWGALIFDMDNDGWKDIFVSNGILRDITSMDFASFASDRENIKKIVQKEGKLDVNDLLAYLPSTKISNYAYINQRNRTFINQADSLGLGIPSFSNGSAYADLDNDGDLDLIVNNINAPASIYQNQTDTLFGHAYLKVKFQGPEKNPFGIGARVTVYSGDKRQRLENFTSRGFQSSVEPVVNFGLGSLQRLDSLEVVWPDLKRQTVRDLAVNTVLPLSYPDAEDTFRQTEPGAQSLYSEVAQTTLEGNYRHKENDFNDFNHERLLPRKLSTQGPRVIEGDVDGDGKDDFILLGAFGDSDKVFLQESNGRFKQKPQGSLLRDSIFESTCGVLFDLDQDGDLDLLIGSGGNEFNRGLDAHVLRYYDNNGHGVFNRSVERAPRAIGNFSCILAEDFDQDGDQDLFVGGRVIPGNYGLIPRSFLFRNDNGLWTNVEPQSLGGAGMVTDAVWSDFNGDDRKDLIVVGEWLPVSVYLNNGQGLEEAYAIPGTNGWWNRIEAVDLDCDGMDDYVLGNWGLNTKFKASVEKPLTMFVNDFDKNGKSEFILNWYPQVEDQSYPFASKMDITGQIPGIKKKAVTYEQYAGSTYETLFDEQQRAEAASYSVSLLQSAVLWSNDGDYQLETLPLEAQVAPIYAIVADDMDNDGIKDLLLLGNFHGLKPEVGFQSANKGVFLKGEGNRAFTYVTNAQSGITVNGEVRDASLLDIDGQKAILVARNNQKALLFSQTKRETE</sequence>
<keyword evidence="5" id="KW-1185">Reference proteome</keyword>
<gene>
    <name evidence="4" type="ORF">ACHKAR_16285</name>
</gene>
<organism evidence="4 5">
    <name type="scientific">Marinoscillum luteum</name>
    <dbReference type="NCBI Taxonomy" id="861051"/>
    <lineage>
        <taxon>Bacteria</taxon>
        <taxon>Pseudomonadati</taxon>
        <taxon>Bacteroidota</taxon>
        <taxon>Cytophagia</taxon>
        <taxon>Cytophagales</taxon>
        <taxon>Reichenbachiellaceae</taxon>
        <taxon>Marinoscillum</taxon>
    </lineage>
</organism>
<dbReference type="RefSeq" id="WP_395418472.1">
    <property type="nucleotide sequence ID" value="NZ_JBIPKE010000019.1"/>
</dbReference>
<protein>
    <submittedName>
        <fullName evidence="4">VCBS repeat-containing protein</fullName>
    </submittedName>
</protein>
<dbReference type="SUPFAM" id="SSF69318">
    <property type="entry name" value="Integrin alpha N-terminal domain"/>
    <property type="match status" value="3"/>
</dbReference>
<reference evidence="4 5" key="1">
    <citation type="journal article" date="2013" name="Int. J. Syst. Evol. Microbiol.">
        <title>Marinoscillum luteum sp. nov., isolated from marine sediment.</title>
        <authorList>
            <person name="Cha I.T."/>
            <person name="Park S.J."/>
            <person name="Kim S.J."/>
            <person name="Kim J.G."/>
            <person name="Jung M.Y."/>
            <person name="Shin K.S."/>
            <person name="Kwon K.K."/>
            <person name="Yang S.H."/>
            <person name="Seo Y.S."/>
            <person name="Rhee S.K."/>
        </authorList>
    </citation>
    <scope>NUCLEOTIDE SEQUENCE [LARGE SCALE GENOMIC DNA]</scope>
    <source>
        <strain evidence="4 5">KCTC 23939</strain>
    </source>
</reference>
<evidence type="ECO:0000313" key="4">
    <source>
        <dbReference type="EMBL" id="MFH6985015.1"/>
    </source>
</evidence>
<dbReference type="EMBL" id="JBIPKE010000019">
    <property type="protein sequence ID" value="MFH6985015.1"/>
    <property type="molecule type" value="Genomic_DNA"/>
</dbReference>
<feature type="domain" description="ASPIC/UnbV" evidence="3">
    <location>
        <begin position="527"/>
        <end position="593"/>
    </location>
</feature>
<dbReference type="Proteomes" id="UP001610063">
    <property type="component" value="Unassembled WGS sequence"/>
</dbReference>
<comment type="caution">
    <text evidence="4">The sequence shown here is derived from an EMBL/GenBank/DDBJ whole genome shotgun (WGS) entry which is preliminary data.</text>
</comment>
<dbReference type="PANTHER" id="PTHR16026:SF0">
    <property type="entry name" value="CARTILAGE ACIDIC PROTEIN 1"/>
    <property type="match status" value="1"/>
</dbReference>
<evidence type="ECO:0000313" key="5">
    <source>
        <dbReference type="Proteomes" id="UP001610063"/>
    </source>
</evidence>
<dbReference type="Pfam" id="PF13517">
    <property type="entry name" value="FG-GAP_3"/>
    <property type="match status" value="4"/>
</dbReference>
<proteinExistence type="predicted"/>
<accession>A0ABW7NBL7</accession>
<dbReference type="PROSITE" id="PS51257">
    <property type="entry name" value="PROKAR_LIPOPROTEIN"/>
    <property type="match status" value="1"/>
</dbReference>
<dbReference type="InterPro" id="IPR011519">
    <property type="entry name" value="UnbV_ASPIC"/>
</dbReference>
<feature type="chain" id="PRO_5046755926" evidence="2">
    <location>
        <begin position="21"/>
        <end position="1105"/>
    </location>
</feature>
<evidence type="ECO:0000259" key="3">
    <source>
        <dbReference type="Pfam" id="PF07593"/>
    </source>
</evidence>
<dbReference type="PANTHER" id="PTHR16026">
    <property type="entry name" value="CARTILAGE ACIDIC PROTEIN 1"/>
    <property type="match status" value="1"/>
</dbReference>
<dbReference type="Pfam" id="PF07593">
    <property type="entry name" value="UnbV_ASPIC"/>
    <property type="match status" value="1"/>
</dbReference>
<feature type="signal peptide" evidence="2">
    <location>
        <begin position="1"/>
        <end position="20"/>
    </location>
</feature>
<evidence type="ECO:0000256" key="2">
    <source>
        <dbReference type="SAM" id="SignalP"/>
    </source>
</evidence>